<accession>A0A1E3XAE0</accession>
<reference evidence="1 2" key="1">
    <citation type="submission" date="2016-07" db="EMBL/GenBank/DDBJ databases">
        <title>Draft genome of Scalindua rubra, obtained from a brine-seawater interface in the Red Sea, sheds light on salt adaptation in anammox bacteria.</title>
        <authorList>
            <person name="Speth D.R."/>
            <person name="Lagkouvardos I."/>
            <person name="Wang Y."/>
            <person name="Qian P.-Y."/>
            <person name="Dutilh B.E."/>
            <person name="Jetten M.S."/>
        </authorList>
    </citation>
    <scope>NUCLEOTIDE SEQUENCE [LARGE SCALE GENOMIC DNA]</scope>
    <source>
        <strain evidence="1">BSI-1</strain>
    </source>
</reference>
<proteinExistence type="predicted"/>
<dbReference type="Gene3D" id="2.170.120.40">
    <property type="entry name" value="YbbR-like domain"/>
    <property type="match status" value="1"/>
</dbReference>
<dbReference type="Gene3D" id="2.170.120.30">
    <property type="match status" value="2"/>
</dbReference>
<dbReference type="Proteomes" id="UP000094056">
    <property type="component" value="Unassembled WGS sequence"/>
</dbReference>
<dbReference type="PANTHER" id="PTHR37804:SF1">
    <property type="entry name" value="CDAA REGULATORY PROTEIN CDAR"/>
    <property type="match status" value="1"/>
</dbReference>
<organism evidence="1 2">
    <name type="scientific">Candidatus Scalindua rubra</name>
    <dbReference type="NCBI Taxonomy" id="1872076"/>
    <lineage>
        <taxon>Bacteria</taxon>
        <taxon>Pseudomonadati</taxon>
        <taxon>Planctomycetota</taxon>
        <taxon>Candidatus Brocadiia</taxon>
        <taxon>Candidatus Brocadiales</taxon>
        <taxon>Candidatus Scalinduaceae</taxon>
        <taxon>Candidatus Scalindua</taxon>
    </lineage>
</organism>
<evidence type="ECO:0000313" key="1">
    <source>
        <dbReference type="EMBL" id="ODS32606.1"/>
    </source>
</evidence>
<sequence>MVKNIFSRNLRAKGMALIMAVALWFYAISRHTGNINEDLQLTINAPPGITILDTSSNIVTVSLSGPQNIIDRISDMIKDNKINARFDIPDISDIEEDNFKRTIRLTRRNFNFPQEIRLNSIVPNAIDVILGRLESKYLKVQIQRKGVPAPGYEINGEFFYPSKVIVTGPVNILKEADTINTSPIDINGITSKQNRTFPWNVDLENNISIVKDDKYIFVPVQCEERINVWFQISEQVSIKEFKKVKINVFHPTNYDYKVKLKEEYVNLSLKGPKLILDRLNSDDIMAYIDVSSLIPPGPYNQPVICNIPEGLEMEGNPPEVLVDIVEPIIEMK</sequence>
<dbReference type="InterPro" id="IPR053154">
    <property type="entry name" value="c-di-AMP_regulator"/>
</dbReference>
<dbReference type="EMBL" id="MAYW01000055">
    <property type="protein sequence ID" value="ODS32606.1"/>
    <property type="molecule type" value="Genomic_DNA"/>
</dbReference>
<dbReference type="InterPro" id="IPR012505">
    <property type="entry name" value="YbbR"/>
</dbReference>
<dbReference type="AlphaFoldDB" id="A0A1E3XAE0"/>
<evidence type="ECO:0000313" key="2">
    <source>
        <dbReference type="Proteomes" id="UP000094056"/>
    </source>
</evidence>
<comment type="caution">
    <text evidence="1">The sequence shown here is derived from an EMBL/GenBank/DDBJ whole genome shotgun (WGS) entry which is preliminary data.</text>
</comment>
<gene>
    <name evidence="1" type="ORF">SCARUB_02258</name>
</gene>
<name>A0A1E3XAE0_9BACT</name>
<protein>
    <recommendedName>
        <fullName evidence="3">YbbR-like protein</fullName>
    </recommendedName>
</protein>
<dbReference type="PANTHER" id="PTHR37804">
    <property type="entry name" value="CDAA REGULATORY PROTEIN CDAR"/>
    <property type="match status" value="1"/>
</dbReference>
<evidence type="ECO:0008006" key="3">
    <source>
        <dbReference type="Google" id="ProtNLM"/>
    </source>
</evidence>
<dbReference type="Pfam" id="PF07949">
    <property type="entry name" value="YbbR"/>
    <property type="match status" value="2"/>
</dbReference>